<dbReference type="EMBL" id="NEVH01016289">
    <property type="protein sequence ID" value="PNF26243.1"/>
    <property type="molecule type" value="Genomic_DNA"/>
</dbReference>
<feature type="compositionally biased region" description="Polar residues" evidence="1">
    <location>
        <begin position="118"/>
        <end position="127"/>
    </location>
</feature>
<proteinExistence type="predicted"/>
<feature type="region of interest" description="Disordered" evidence="1">
    <location>
        <begin position="118"/>
        <end position="154"/>
    </location>
</feature>
<feature type="compositionally biased region" description="Basic and acidic residues" evidence="1">
    <location>
        <begin position="134"/>
        <end position="154"/>
    </location>
</feature>
<organism evidence="2 3">
    <name type="scientific">Cryptotermes secundus</name>
    <dbReference type="NCBI Taxonomy" id="105785"/>
    <lineage>
        <taxon>Eukaryota</taxon>
        <taxon>Metazoa</taxon>
        <taxon>Ecdysozoa</taxon>
        <taxon>Arthropoda</taxon>
        <taxon>Hexapoda</taxon>
        <taxon>Insecta</taxon>
        <taxon>Pterygota</taxon>
        <taxon>Neoptera</taxon>
        <taxon>Polyneoptera</taxon>
        <taxon>Dictyoptera</taxon>
        <taxon>Blattodea</taxon>
        <taxon>Blattoidea</taxon>
        <taxon>Termitoidae</taxon>
        <taxon>Kalotermitidae</taxon>
        <taxon>Cryptotermitinae</taxon>
        <taxon>Cryptotermes</taxon>
    </lineage>
</organism>
<accession>A0A2J7QCE3</accession>
<dbReference type="OrthoDB" id="8192147at2759"/>
<dbReference type="InParanoid" id="A0A2J7QCE3"/>
<evidence type="ECO:0000313" key="3">
    <source>
        <dbReference type="Proteomes" id="UP000235965"/>
    </source>
</evidence>
<dbReference type="AlphaFoldDB" id="A0A2J7QCE3"/>
<sequence>MDSSTPGTTEPVMSASRKTTHILKPAGTGDNFTGDTAACGKSVVQVAHEMIAGSKLVRGFSTNGNEKAATGEGFNRGMRRGSAFALERANIHATDVQESANKYPGSWILSGLLGQQQRDNLSDSADSLTIPEGEQEKEVQKPKSHVPKDDQHVEVGVDVTAVSGGCDSPTQKNKTFRAKPSELREMNFWSPTSM</sequence>
<protein>
    <submittedName>
        <fullName evidence="2">Uncharacterized protein</fullName>
    </submittedName>
</protein>
<name>A0A2J7QCE3_9NEOP</name>
<keyword evidence="3" id="KW-1185">Reference proteome</keyword>
<comment type="caution">
    <text evidence="2">The sequence shown here is derived from an EMBL/GenBank/DDBJ whole genome shotgun (WGS) entry which is preliminary data.</text>
</comment>
<gene>
    <name evidence="2" type="ORF">B7P43_G02650</name>
</gene>
<feature type="region of interest" description="Disordered" evidence="1">
    <location>
        <begin position="1"/>
        <end position="34"/>
    </location>
</feature>
<reference evidence="2 3" key="1">
    <citation type="submission" date="2017-12" db="EMBL/GenBank/DDBJ databases">
        <title>Hemimetabolous genomes reveal molecular basis of termite eusociality.</title>
        <authorList>
            <person name="Harrison M.C."/>
            <person name="Jongepier E."/>
            <person name="Robertson H.M."/>
            <person name="Arning N."/>
            <person name="Bitard-Feildel T."/>
            <person name="Chao H."/>
            <person name="Childers C.P."/>
            <person name="Dinh H."/>
            <person name="Doddapaneni H."/>
            <person name="Dugan S."/>
            <person name="Gowin J."/>
            <person name="Greiner C."/>
            <person name="Han Y."/>
            <person name="Hu H."/>
            <person name="Hughes D.S.T."/>
            <person name="Huylmans A.-K."/>
            <person name="Kemena C."/>
            <person name="Kremer L.P.M."/>
            <person name="Lee S.L."/>
            <person name="Lopez-Ezquerra A."/>
            <person name="Mallet L."/>
            <person name="Monroy-Kuhn J.M."/>
            <person name="Moser A."/>
            <person name="Murali S.C."/>
            <person name="Muzny D.M."/>
            <person name="Otani S."/>
            <person name="Piulachs M.-D."/>
            <person name="Poelchau M."/>
            <person name="Qu J."/>
            <person name="Schaub F."/>
            <person name="Wada-Katsumata A."/>
            <person name="Worley K.C."/>
            <person name="Xie Q."/>
            <person name="Ylla G."/>
            <person name="Poulsen M."/>
            <person name="Gibbs R.A."/>
            <person name="Schal C."/>
            <person name="Richards S."/>
            <person name="Belles X."/>
            <person name="Korb J."/>
            <person name="Bornberg-Bauer E."/>
        </authorList>
    </citation>
    <scope>NUCLEOTIDE SEQUENCE [LARGE SCALE GENOMIC DNA]</scope>
    <source>
        <tissue evidence="2">Whole body</tissue>
    </source>
</reference>
<evidence type="ECO:0000313" key="2">
    <source>
        <dbReference type="EMBL" id="PNF26243.1"/>
    </source>
</evidence>
<dbReference type="Proteomes" id="UP000235965">
    <property type="component" value="Unassembled WGS sequence"/>
</dbReference>
<evidence type="ECO:0000256" key="1">
    <source>
        <dbReference type="SAM" id="MobiDB-lite"/>
    </source>
</evidence>